<evidence type="ECO:0008006" key="3">
    <source>
        <dbReference type="Google" id="ProtNLM"/>
    </source>
</evidence>
<evidence type="ECO:0000313" key="2">
    <source>
        <dbReference type="Proteomes" id="UP000391834"/>
    </source>
</evidence>
<accession>A0A5M4AZ11</accession>
<evidence type="ECO:0000313" key="1">
    <source>
        <dbReference type="EMBL" id="GET32948.1"/>
    </source>
</evidence>
<dbReference type="Pfam" id="PF13783">
    <property type="entry name" value="DUF4177"/>
    <property type="match status" value="1"/>
</dbReference>
<dbReference type="EMBL" id="BLAX01000001">
    <property type="protein sequence ID" value="GET32948.1"/>
    <property type="molecule type" value="Genomic_DNA"/>
</dbReference>
<dbReference type="Proteomes" id="UP000391834">
    <property type="component" value="Unassembled WGS sequence"/>
</dbReference>
<dbReference type="OrthoDB" id="1739894at2"/>
<comment type="caution">
    <text evidence="1">The sequence shown here is derived from an EMBL/GenBank/DDBJ whole genome shotgun (WGS) entry which is preliminary data.</text>
</comment>
<sequence>MERYEYKFYRIKLTAFQRKPKEDYQEVIARMAKDSWRLVQIFAPPTSGYGAASYFELVFERKRM</sequence>
<reference evidence="1 2" key="1">
    <citation type="submission" date="2019-10" db="EMBL/GenBank/DDBJ databases">
        <title>Prolixibacter strains distinguished by the presence of nitrate reductase genes were adept at nitrate-dependent anaerobic corrosion of metallic iron and carbon steel.</title>
        <authorList>
            <person name="Iino T."/>
            <person name="Shono N."/>
            <person name="Ito K."/>
            <person name="Nakamura R."/>
            <person name="Sueoka K."/>
            <person name="Harayama S."/>
            <person name="Ohkuma M."/>
        </authorList>
    </citation>
    <scope>NUCLEOTIDE SEQUENCE [LARGE SCALE GENOMIC DNA]</scope>
    <source>
        <strain evidence="1 2">JCM 13498</strain>
    </source>
</reference>
<dbReference type="AlphaFoldDB" id="A0A5M4AZ11"/>
<dbReference type="InterPro" id="IPR025234">
    <property type="entry name" value="YjzH-like"/>
</dbReference>
<keyword evidence="2" id="KW-1185">Reference proteome</keyword>
<dbReference type="RefSeq" id="WP_025862829.1">
    <property type="nucleotide sequence ID" value="NZ_BLAX01000001.1"/>
</dbReference>
<proteinExistence type="predicted"/>
<protein>
    <recommendedName>
        <fullName evidence="3">DUF4177 domain-containing protein</fullName>
    </recommendedName>
</protein>
<organism evidence="1 2">
    <name type="scientific">Prolixibacter bellariivorans</name>
    <dbReference type="NCBI Taxonomy" id="314319"/>
    <lineage>
        <taxon>Bacteria</taxon>
        <taxon>Pseudomonadati</taxon>
        <taxon>Bacteroidota</taxon>
        <taxon>Bacteroidia</taxon>
        <taxon>Marinilabiliales</taxon>
        <taxon>Prolixibacteraceae</taxon>
        <taxon>Prolixibacter</taxon>
    </lineage>
</organism>
<name>A0A5M4AZ11_9BACT</name>
<gene>
    <name evidence="1" type="primary">yjzH</name>
    <name evidence="1" type="ORF">PbJCM13498_18110</name>
</gene>